<dbReference type="Proteomes" id="UP001058974">
    <property type="component" value="Chromosome 4"/>
</dbReference>
<dbReference type="Gramene" id="Psat04G0555000-T1">
    <property type="protein sequence ID" value="KAI5422133.1"/>
    <property type="gene ID" value="KIW84_045550"/>
</dbReference>
<evidence type="ECO:0000256" key="1">
    <source>
        <dbReference type="SAM" id="MobiDB-lite"/>
    </source>
</evidence>
<keyword evidence="4" id="KW-1185">Reference proteome</keyword>
<organism evidence="3 4">
    <name type="scientific">Pisum sativum</name>
    <name type="common">Garden pea</name>
    <name type="synonym">Lathyrus oleraceus</name>
    <dbReference type="NCBI Taxonomy" id="3888"/>
    <lineage>
        <taxon>Eukaryota</taxon>
        <taxon>Viridiplantae</taxon>
        <taxon>Streptophyta</taxon>
        <taxon>Embryophyta</taxon>
        <taxon>Tracheophyta</taxon>
        <taxon>Spermatophyta</taxon>
        <taxon>Magnoliopsida</taxon>
        <taxon>eudicotyledons</taxon>
        <taxon>Gunneridae</taxon>
        <taxon>Pentapetalae</taxon>
        <taxon>rosids</taxon>
        <taxon>fabids</taxon>
        <taxon>Fabales</taxon>
        <taxon>Fabaceae</taxon>
        <taxon>Papilionoideae</taxon>
        <taxon>50 kb inversion clade</taxon>
        <taxon>NPAAA clade</taxon>
        <taxon>Hologalegina</taxon>
        <taxon>IRL clade</taxon>
        <taxon>Fabeae</taxon>
        <taxon>Lathyrus</taxon>
    </lineage>
</organism>
<dbReference type="PANTHER" id="PTHR42648">
    <property type="entry name" value="TRANSPOSASE, PUTATIVE-RELATED"/>
    <property type="match status" value="1"/>
</dbReference>
<feature type="compositionally biased region" description="Low complexity" evidence="1">
    <location>
        <begin position="189"/>
        <end position="201"/>
    </location>
</feature>
<dbReference type="Pfam" id="PF25597">
    <property type="entry name" value="SH3_retrovirus"/>
    <property type="match status" value="1"/>
</dbReference>
<reference evidence="3 4" key="1">
    <citation type="journal article" date="2022" name="Nat. Genet.">
        <title>Improved pea reference genome and pan-genome highlight genomic features and evolutionary characteristics.</title>
        <authorList>
            <person name="Yang T."/>
            <person name="Liu R."/>
            <person name="Luo Y."/>
            <person name="Hu S."/>
            <person name="Wang D."/>
            <person name="Wang C."/>
            <person name="Pandey M.K."/>
            <person name="Ge S."/>
            <person name="Xu Q."/>
            <person name="Li N."/>
            <person name="Li G."/>
            <person name="Huang Y."/>
            <person name="Saxena R.K."/>
            <person name="Ji Y."/>
            <person name="Li M."/>
            <person name="Yan X."/>
            <person name="He Y."/>
            <person name="Liu Y."/>
            <person name="Wang X."/>
            <person name="Xiang C."/>
            <person name="Varshney R.K."/>
            <person name="Ding H."/>
            <person name="Gao S."/>
            <person name="Zong X."/>
        </authorList>
    </citation>
    <scope>NUCLEOTIDE SEQUENCE [LARGE SCALE GENOMIC DNA]</scope>
    <source>
        <strain evidence="3 4">cv. Zhongwan 6</strain>
    </source>
</reference>
<feature type="region of interest" description="Disordered" evidence="1">
    <location>
        <begin position="178"/>
        <end position="201"/>
    </location>
</feature>
<comment type="caution">
    <text evidence="3">The sequence shown here is derived from an EMBL/GenBank/DDBJ whole genome shotgun (WGS) entry which is preliminary data.</text>
</comment>
<name>A0A9D4XKP3_PEA</name>
<evidence type="ECO:0000313" key="4">
    <source>
        <dbReference type="Proteomes" id="UP001058974"/>
    </source>
</evidence>
<gene>
    <name evidence="3" type="ORF">KIW84_045550</name>
</gene>
<proteinExistence type="predicted"/>
<sequence>MGLTLLSQASLPLTYWDFAFSTAVYLINRLPSASIQSQVPYCLLFKSMLDYKFLKIFGCACFPLLRPYNAHKLEFRSHECLFLGYSASHKGYKCLSPSGRLYISKDVLFHESRFPYLELFTTKVVPPVSISSKSNSVSSLQSLLPQSGLPKPIPISAIPFTPTPNDLAASNESSQQFSLDSPVLEPEPVVSDSTTSLTSRSDSVSSSIVASKALSPTNVVPVSKVHVNAHSMQTRAKFGI</sequence>
<feature type="domain" description="Retroviral polymerase SH3-like" evidence="2">
    <location>
        <begin position="59"/>
        <end position="117"/>
    </location>
</feature>
<accession>A0A9D4XKP3</accession>
<dbReference type="EMBL" id="JAMSHJ010000004">
    <property type="protein sequence ID" value="KAI5422133.1"/>
    <property type="molecule type" value="Genomic_DNA"/>
</dbReference>
<dbReference type="InterPro" id="IPR057670">
    <property type="entry name" value="SH3_retrovirus"/>
</dbReference>
<dbReference type="InterPro" id="IPR039537">
    <property type="entry name" value="Retrotran_Ty1/copia-like"/>
</dbReference>
<evidence type="ECO:0000259" key="2">
    <source>
        <dbReference type="Pfam" id="PF25597"/>
    </source>
</evidence>
<dbReference type="AlphaFoldDB" id="A0A9D4XKP3"/>
<dbReference type="PANTHER" id="PTHR42648:SF26">
    <property type="entry name" value="INTEGRASE CATALYTIC DOMAIN-CONTAINING PROTEIN"/>
    <property type="match status" value="1"/>
</dbReference>
<evidence type="ECO:0000313" key="3">
    <source>
        <dbReference type="EMBL" id="KAI5422133.1"/>
    </source>
</evidence>
<protein>
    <recommendedName>
        <fullName evidence="2">Retroviral polymerase SH3-like domain-containing protein</fullName>
    </recommendedName>
</protein>